<dbReference type="AlphaFoldDB" id="A0A158F3X6"/>
<reference evidence="1 2" key="1">
    <citation type="submission" date="2016-01" db="EMBL/GenBank/DDBJ databases">
        <authorList>
            <person name="Oliw E.H."/>
        </authorList>
    </citation>
    <scope>NUCLEOTIDE SEQUENCE [LARGE SCALE GENOMIC DNA]</scope>
    <source>
        <strain evidence="1">LMG 27134</strain>
    </source>
</reference>
<dbReference type="InterPro" id="IPR027417">
    <property type="entry name" value="P-loop_NTPase"/>
</dbReference>
<protein>
    <recommendedName>
        <fullName evidence="3">Sulfotransferase family protein</fullName>
    </recommendedName>
</protein>
<evidence type="ECO:0008006" key="3">
    <source>
        <dbReference type="Google" id="ProtNLM"/>
    </source>
</evidence>
<dbReference type="EMBL" id="FCOK02000002">
    <property type="protein sequence ID" value="SAL14049.1"/>
    <property type="molecule type" value="Genomic_DNA"/>
</dbReference>
<evidence type="ECO:0000313" key="1">
    <source>
        <dbReference type="EMBL" id="SAL14049.1"/>
    </source>
</evidence>
<dbReference type="Proteomes" id="UP000054683">
    <property type="component" value="Unassembled WGS sequence"/>
</dbReference>
<accession>A0A158F3X6</accession>
<proteinExistence type="predicted"/>
<organism evidence="1 2">
    <name type="scientific">Caballeronia udeis</name>
    <dbReference type="NCBI Taxonomy" id="1232866"/>
    <lineage>
        <taxon>Bacteria</taxon>
        <taxon>Pseudomonadati</taxon>
        <taxon>Pseudomonadota</taxon>
        <taxon>Betaproteobacteria</taxon>
        <taxon>Burkholderiales</taxon>
        <taxon>Burkholderiaceae</taxon>
        <taxon>Caballeronia</taxon>
    </lineage>
</organism>
<gene>
    <name evidence="1" type="ORF">AWB69_00571</name>
</gene>
<name>A0A158F3X6_9BURK</name>
<sequence>MRIVLIHYHLFKNAGSTMDAILGRSFQADAHGYIEGPEPWSTVRPQELLSYVQANPQVGLVSSHQARLPIPAHAEIRFFPVLFLRHPIDRFASVYEYERRQPADSTSPSAIIARDNDLKTFAEWTIGREATAVCRNFQVIHLAGAQGDMRFARATHDDYLTALTRLKELPFFGLVEFFDESLLGLQHLLRPHIGEIDLAFTIENASPGRLRTLDERLYRIENELGAALYRDLLEINALDMLLYREAQQLFSTLRARQQTRG</sequence>
<dbReference type="Gene3D" id="3.40.50.300">
    <property type="entry name" value="P-loop containing nucleotide triphosphate hydrolases"/>
    <property type="match status" value="1"/>
</dbReference>
<evidence type="ECO:0000313" key="2">
    <source>
        <dbReference type="Proteomes" id="UP000054683"/>
    </source>
</evidence>